<dbReference type="InterPro" id="IPR015422">
    <property type="entry name" value="PyrdxlP-dep_Trfase_small"/>
</dbReference>
<comment type="similarity">
    <text evidence="2">Belongs to the SHMT family.</text>
</comment>
<evidence type="ECO:0000256" key="2">
    <source>
        <dbReference type="ARBA" id="ARBA00006376"/>
    </source>
</evidence>
<dbReference type="SUPFAM" id="SSF53383">
    <property type="entry name" value="PLP-dependent transferases"/>
    <property type="match status" value="1"/>
</dbReference>
<dbReference type="Gene3D" id="3.90.1150.10">
    <property type="entry name" value="Aspartate Aminotransferase, domain 1"/>
    <property type="match status" value="1"/>
</dbReference>
<dbReference type="Proteomes" id="UP000179642">
    <property type="component" value="Unassembled WGS sequence"/>
</dbReference>
<dbReference type="GO" id="GO:0004372">
    <property type="term" value="F:glycine hydroxymethyltransferase activity"/>
    <property type="evidence" value="ECO:0007669"/>
    <property type="project" value="TreeGrafter"/>
</dbReference>
<dbReference type="InterPro" id="IPR015424">
    <property type="entry name" value="PyrdxlP-dep_Trfase"/>
</dbReference>
<keyword evidence="6" id="KW-1185">Reference proteome</keyword>
<evidence type="ECO:0000256" key="1">
    <source>
        <dbReference type="ARBA" id="ARBA00001933"/>
    </source>
</evidence>
<evidence type="ECO:0000259" key="4">
    <source>
        <dbReference type="Pfam" id="PF00464"/>
    </source>
</evidence>
<dbReference type="InterPro" id="IPR015421">
    <property type="entry name" value="PyrdxlP-dep_Trfase_major"/>
</dbReference>
<keyword evidence="3" id="KW-0663">Pyridoxal phosphate</keyword>
<evidence type="ECO:0000313" key="6">
    <source>
        <dbReference type="Proteomes" id="UP000179642"/>
    </source>
</evidence>
<feature type="domain" description="Serine hydroxymethyltransferase-like" evidence="4">
    <location>
        <begin position="91"/>
        <end position="381"/>
    </location>
</feature>
<dbReference type="GO" id="GO:0030170">
    <property type="term" value="F:pyridoxal phosphate binding"/>
    <property type="evidence" value="ECO:0007669"/>
    <property type="project" value="TreeGrafter"/>
</dbReference>
<gene>
    <name evidence="5" type="ORF">BIV23_38275</name>
</gene>
<comment type="cofactor">
    <cofactor evidence="1">
        <name>pyridoxal 5'-phosphate</name>
        <dbReference type="ChEBI" id="CHEBI:597326"/>
    </cofactor>
</comment>
<dbReference type="GO" id="GO:0005737">
    <property type="term" value="C:cytoplasm"/>
    <property type="evidence" value="ECO:0007669"/>
    <property type="project" value="TreeGrafter"/>
</dbReference>
<dbReference type="Gene3D" id="3.40.640.10">
    <property type="entry name" value="Type I PLP-dependent aspartate aminotransferase-like (Major domain)"/>
    <property type="match status" value="1"/>
</dbReference>
<dbReference type="EMBL" id="MLYO01000077">
    <property type="protein sequence ID" value="OIJ92998.1"/>
    <property type="molecule type" value="Genomic_DNA"/>
</dbReference>
<dbReference type="InterPro" id="IPR049943">
    <property type="entry name" value="Ser_HO-MeTrfase-like"/>
</dbReference>
<dbReference type="GO" id="GO:0046653">
    <property type="term" value="P:tetrahydrofolate metabolic process"/>
    <property type="evidence" value="ECO:0007669"/>
    <property type="project" value="TreeGrafter"/>
</dbReference>
<dbReference type="PANTHER" id="PTHR11680:SF35">
    <property type="entry name" value="SERINE HYDROXYMETHYLTRANSFERASE 1"/>
    <property type="match status" value="1"/>
</dbReference>
<comment type="caution">
    <text evidence="5">The sequence shown here is derived from an EMBL/GenBank/DDBJ whole genome shotgun (WGS) entry which is preliminary data.</text>
</comment>
<name>A0A1S2PGR7_9ACTN</name>
<dbReference type="AlphaFoldDB" id="A0A1S2PGR7"/>
<accession>A0A1S2PGR7</accession>
<organism evidence="5 6">
    <name type="scientific">Streptomyces monashensis</name>
    <dbReference type="NCBI Taxonomy" id="1678012"/>
    <lineage>
        <taxon>Bacteria</taxon>
        <taxon>Bacillati</taxon>
        <taxon>Actinomycetota</taxon>
        <taxon>Actinomycetes</taxon>
        <taxon>Kitasatosporales</taxon>
        <taxon>Streptomycetaceae</taxon>
        <taxon>Streptomyces</taxon>
    </lineage>
</organism>
<sequence length="447" mass="48197">MWTTDLTLDTVVRLLSENEASARQTLSMVPSETSMSGLAKLPMLLDPYHRYFFNEDDDPDRWHFRGAQRLRDLEMELTVPLLRELGRASYASVRPLSGLNGMTLVLAALGGDPGSTVVTIAPELGGHYATPKVAGRLGLRVEYLRGPDPHTLDLAHAAELLARTRPSLVYVDQSHCLFPVDVKALVDTVRAASPGTLVHVDASHWLGLVLGGAFPNPLDQGADSWGGSTHKTFPGPQKAVVLTRDPAVEQLIRDTQDFLISNHHFAATIGLGIALLEFRDFGPDYTRAVLEHTRRFGRLLTERGLTLAAADRGHSAGHQLWLDTEADGIPAKTAAARLSAASLKVNFMSGLPGFTGQGVRIGLNEATYEGLSGDDIDELADVFVAAVRDTEPPALLAERTAALRRRTPYGARATEGSPLLAAALELCEGALRRTGTAAERILTEAAR</sequence>
<dbReference type="GO" id="GO:0019264">
    <property type="term" value="P:glycine biosynthetic process from serine"/>
    <property type="evidence" value="ECO:0007669"/>
    <property type="project" value="TreeGrafter"/>
</dbReference>
<dbReference type="Pfam" id="PF00464">
    <property type="entry name" value="SHMT"/>
    <property type="match status" value="1"/>
</dbReference>
<evidence type="ECO:0000313" key="5">
    <source>
        <dbReference type="EMBL" id="OIJ92998.1"/>
    </source>
</evidence>
<dbReference type="RefSeq" id="WP_071385598.1">
    <property type="nucleotide sequence ID" value="NZ_MLYO01000077.1"/>
</dbReference>
<proteinExistence type="inferred from homology"/>
<evidence type="ECO:0000256" key="3">
    <source>
        <dbReference type="ARBA" id="ARBA00022898"/>
    </source>
</evidence>
<dbReference type="OrthoDB" id="9803871at2"/>
<protein>
    <recommendedName>
        <fullName evidence="4">Serine hydroxymethyltransferase-like domain-containing protein</fullName>
    </recommendedName>
</protein>
<dbReference type="InterPro" id="IPR039429">
    <property type="entry name" value="SHMT-like_dom"/>
</dbReference>
<reference evidence="5 6" key="1">
    <citation type="submission" date="2016-10" db="EMBL/GenBank/DDBJ databases">
        <title>Genome sequence of Streptomyces sp. MUSC 1.</title>
        <authorList>
            <person name="Lee L.-H."/>
            <person name="Ser H.-L."/>
            <person name="Law J.W.-F."/>
        </authorList>
    </citation>
    <scope>NUCLEOTIDE SEQUENCE [LARGE SCALE GENOMIC DNA]</scope>
    <source>
        <strain evidence="5 6">MUSC 1</strain>
    </source>
</reference>
<dbReference type="PANTHER" id="PTHR11680">
    <property type="entry name" value="SERINE HYDROXYMETHYLTRANSFERASE"/>
    <property type="match status" value="1"/>
</dbReference>